<feature type="transmembrane region" description="Helical" evidence="5">
    <location>
        <begin position="65"/>
        <end position="82"/>
    </location>
</feature>
<feature type="transmembrane region" description="Helical" evidence="5">
    <location>
        <begin position="126"/>
        <end position="149"/>
    </location>
</feature>
<evidence type="ECO:0000313" key="8">
    <source>
        <dbReference type="Proteomes" id="UP000664534"/>
    </source>
</evidence>
<feature type="transmembrane region" description="Helical" evidence="5">
    <location>
        <begin position="161"/>
        <end position="180"/>
    </location>
</feature>
<dbReference type="GO" id="GO:0005886">
    <property type="term" value="C:plasma membrane"/>
    <property type="evidence" value="ECO:0007669"/>
    <property type="project" value="TreeGrafter"/>
</dbReference>
<evidence type="ECO:0000259" key="6">
    <source>
        <dbReference type="Pfam" id="PF10277"/>
    </source>
</evidence>
<keyword evidence="3 5" id="KW-1133">Transmembrane helix</keyword>
<evidence type="ECO:0000256" key="5">
    <source>
        <dbReference type="SAM" id="Phobius"/>
    </source>
</evidence>
<reference evidence="7" key="1">
    <citation type="submission" date="2021-03" db="EMBL/GenBank/DDBJ databases">
        <authorList>
            <person name="Tagirdzhanova G."/>
        </authorList>
    </citation>
    <scope>NUCLEOTIDE SEQUENCE</scope>
</reference>
<feature type="domain" description="CWH43-like N-terminal" evidence="6">
    <location>
        <begin position="12"/>
        <end position="249"/>
    </location>
</feature>
<gene>
    <name evidence="7" type="ORF">IMSHALPRED_002704</name>
</gene>
<dbReference type="AlphaFoldDB" id="A0A8H3IEQ7"/>
<sequence>MAILSHLKYASVWILPLVSACTWLAMLLVMLIVWELEGHPHYASMSANQHIAYISDIGAQGLKPLFIAGCVVTTVFLDLSFASERWLRHTGRLAKNLGTAEKVLSGLSSTPPPIHPRERSPHHPPLLTPTIPVVFAIAGTCGLILLSIFDTLHHPHLHDAFLLLFIAGYVISAVFICAEYQRLGVHFRQHRILRLSFWLKLVFIVVEVLFAAIFAATTFESRQNVAAVFEWIVAFVFTFYVLTFFVDLLPAARSTQEHSNAELWRRKGAENGGGPMVENTGYANGATANGVNGNAYAVGAAGYDVVGSGHDRPPAAQNF</sequence>
<accession>A0A8H3IEQ7</accession>
<dbReference type="InterPro" id="IPR050911">
    <property type="entry name" value="DRAM/TMEM150_Autophagy_Mod"/>
</dbReference>
<keyword evidence="2 5" id="KW-0812">Transmembrane</keyword>
<feature type="transmembrane region" description="Helical" evidence="5">
    <location>
        <begin position="192"/>
        <end position="216"/>
    </location>
</feature>
<evidence type="ECO:0000256" key="4">
    <source>
        <dbReference type="ARBA" id="ARBA00023136"/>
    </source>
</evidence>
<organism evidence="7 8">
    <name type="scientific">Imshaugia aleurites</name>
    <dbReference type="NCBI Taxonomy" id="172621"/>
    <lineage>
        <taxon>Eukaryota</taxon>
        <taxon>Fungi</taxon>
        <taxon>Dikarya</taxon>
        <taxon>Ascomycota</taxon>
        <taxon>Pezizomycotina</taxon>
        <taxon>Lecanoromycetes</taxon>
        <taxon>OSLEUM clade</taxon>
        <taxon>Lecanoromycetidae</taxon>
        <taxon>Lecanorales</taxon>
        <taxon>Lecanorineae</taxon>
        <taxon>Parmeliaceae</taxon>
        <taxon>Imshaugia</taxon>
    </lineage>
</organism>
<dbReference type="GO" id="GO:0012505">
    <property type="term" value="C:endomembrane system"/>
    <property type="evidence" value="ECO:0007669"/>
    <property type="project" value="UniProtKB-SubCell"/>
</dbReference>
<feature type="transmembrane region" description="Helical" evidence="5">
    <location>
        <begin position="228"/>
        <end position="249"/>
    </location>
</feature>
<evidence type="ECO:0000256" key="3">
    <source>
        <dbReference type="ARBA" id="ARBA00022989"/>
    </source>
</evidence>
<feature type="transmembrane region" description="Helical" evidence="5">
    <location>
        <begin position="12"/>
        <end position="34"/>
    </location>
</feature>
<dbReference type="Proteomes" id="UP000664534">
    <property type="component" value="Unassembled WGS sequence"/>
</dbReference>
<evidence type="ECO:0000313" key="7">
    <source>
        <dbReference type="EMBL" id="CAF9915803.1"/>
    </source>
</evidence>
<name>A0A8H3IEQ7_9LECA</name>
<dbReference type="PANTHER" id="PTHR21324">
    <property type="entry name" value="FASTING-INDUCIBLE INTEGRAL MEMBRANE PROTEIN TM6P1-RELATED"/>
    <property type="match status" value="1"/>
</dbReference>
<keyword evidence="8" id="KW-1185">Reference proteome</keyword>
<proteinExistence type="predicted"/>
<protein>
    <recommendedName>
        <fullName evidence="6">CWH43-like N-terminal domain-containing protein</fullName>
    </recommendedName>
</protein>
<comment type="caution">
    <text evidence="7">The sequence shown here is derived from an EMBL/GenBank/DDBJ whole genome shotgun (WGS) entry which is preliminary data.</text>
</comment>
<evidence type="ECO:0000256" key="1">
    <source>
        <dbReference type="ARBA" id="ARBA00004127"/>
    </source>
</evidence>
<dbReference type="OrthoDB" id="10032492at2759"/>
<evidence type="ECO:0000256" key="2">
    <source>
        <dbReference type="ARBA" id="ARBA00022692"/>
    </source>
</evidence>
<keyword evidence="4 5" id="KW-0472">Membrane</keyword>
<dbReference type="Pfam" id="PF10277">
    <property type="entry name" value="Frag1"/>
    <property type="match status" value="1"/>
</dbReference>
<dbReference type="InterPro" id="IPR019402">
    <property type="entry name" value="CWH43_N"/>
</dbReference>
<dbReference type="EMBL" id="CAJPDT010000015">
    <property type="protein sequence ID" value="CAF9915803.1"/>
    <property type="molecule type" value="Genomic_DNA"/>
</dbReference>
<comment type="subcellular location">
    <subcellularLocation>
        <location evidence="1">Endomembrane system</location>
        <topology evidence="1">Multi-pass membrane protein</topology>
    </subcellularLocation>
</comment>
<dbReference type="PANTHER" id="PTHR21324:SF2">
    <property type="entry name" value="EG:22E5.9 PROTEIN"/>
    <property type="match status" value="1"/>
</dbReference>